<keyword evidence="5 7" id="KW-0408">Iron</keyword>
<dbReference type="GO" id="GO:0004497">
    <property type="term" value="F:monooxygenase activity"/>
    <property type="evidence" value="ECO:0007669"/>
    <property type="project" value="UniProtKB-KW"/>
</dbReference>
<dbReference type="EMBL" id="MSIE01000031">
    <property type="protein sequence ID" value="OLF16192.1"/>
    <property type="molecule type" value="Genomic_DNA"/>
</dbReference>
<sequence>MTSTEATQPSFLADPYPTLARLREMAPVSVVDTEGGLPIWVVLRYEDVRAALADPRFGQDVERAHQLAKQRVTGLELGADVVHMLNTDPPDHTRLRRLIQGAFTNRRVAAMRPMVERVARELLDGLAVRAVETPEDVDLVRDFAFPLPMMIVCELLGFPVEDRFDYRRWSTAILTHSELSFAEAMADMTAYLRDLLSRRRERPGEDILSDLLRAGDLGQISERETVAMVYLLLIGGHETTVNLVSTAVLALLRNPDQAAWLRADPARMPGAVEEFLRFESPVRMATLRFTTEPVSVDGVLIPADELVLISLAGANRDPARFPDPDRLLLDRGDAGHLAFGYGIHRCLGALLGKLEAEIAIGGLLARFPGLALAVPEEDLPWRDTLMLRGLESLPVVLGG</sequence>
<reference evidence="8 9" key="1">
    <citation type="submission" date="2016-12" db="EMBL/GenBank/DDBJ databases">
        <title>The draft genome sequence of Actinophytocola sp. 11-183.</title>
        <authorList>
            <person name="Wang W."/>
            <person name="Yuan L."/>
        </authorList>
    </citation>
    <scope>NUCLEOTIDE SEQUENCE [LARGE SCALE GENOMIC DNA]</scope>
    <source>
        <strain evidence="8 9">11-183</strain>
    </source>
</reference>
<evidence type="ECO:0000313" key="8">
    <source>
        <dbReference type="EMBL" id="OLF16192.1"/>
    </source>
</evidence>
<dbReference type="CDD" id="cd11029">
    <property type="entry name" value="CYP107-like"/>
    <property type="match status" value="1"/>
</dbReference>
<dbReference type="PRINTS" id="PR00359">
    <property type="entry name" value="BP450"/>
</dbReference>
<dbReference type="AlphaFoldDB" id="A0A1Q8CP99"/>
<dbReference type="GO" id="GO:0005506">
    <property type="term" value="F:iron ion binding"/>
    <property type="evidence" value="ECO:0007669"/>
    <property type="project" value="InterPro"/>
</dbReference>
<evidence type="ECO:0000256" key="5">
    <source>
        <dbReference type="ARBA" id="ARBA00023004"/>
    </source>
</evidence>
<evidence type="ECO:0000313" key="9">
    <source>
        <dbReference type="Proteomes" id="UP000185596"/>
    </source>
</evidence>
<keyword evidence="2 7" id="KW-0349">Heme</keyword>
<dbReference type="PROSITE" id="PS00086">
    <property type="entry name" value="CYTOCHROME_P450"/>
    <property type="match status" value="1"/>
</dbReference>
<evidence type="ECO:0000256" key="7">
    <source>
        <dbReference type="RuleBase" id="RU000461"/>
    </source>
</evidence>
<evidence type="ECO:0000256" key="6">
    <source>
        <dbReference type="ARBA" id="ARBA00023033"/>
    </source>
</evidence>
<accession>A0A1Q8CP99</accession>
<dbReference type="FunFam" id="1.10.630.10:FF:000018">
    <property type="entry name" value="Cytochrome P450 monooxygenase"/>
    <property type="match status" value="1"/>
</dbReference>
<name>A0A1Q8CP99_9PSEU</name>
<dbReference type="SUPFAM" id="SSF48264">
    <property type="entry name" value="Cytochrome P450"/>
    <property type="match status" value="1"/>
</dbReference>
<dbReference type="InterPro" id="IPR036396">
    <property type="entry name" value="Cyt_P450_sf"/>
</dbReference>
<evidence type="ECO:0000256" key="2">
    <source>
        <dbReference type="ARBA" id="ARBA00022617"/>
    </source>
</evidence>
<dbReference type="PANTHER" id="PTHR46696:SF1">
    <property type="entry name" value="CYTOCHROME P450 YJIB-RELATED"/>
    <property type="match status" value="1"/>
</dbReference>
<keyword evidence="4 7" id="KW-0560">Oxidoreductase</keyword>
<organism evidence="8 9">
    <name type="scientific">Actinophytocola xanthii</name>
    <dbReference type="NCBI Taxonomy" id="1912961"/>
    <lineage>
        <taxon>Bacteria</taxon>
        <taxon>Bacillati</taxon>
        <taxon>Actinomycetota</taxon>
        <taxon>Actinomycetes</taxon>
        <taxon>Pseudonocardiales</taxon>
        <taxon>Pseudonocardiaceae</taxon>
    </lineage>
</organism>
<dbReference type="InterPro" id="IPR017972">
    <property type="entry name" value="Cyt_P450_CS"/>
</dbReference>
<dbReference type="OrthoDB" id="5500002at2"/>
<dbReference type="PANTHER" id="PTHR46696">
    <property type="entry name" value="P450, PUTATIVE (EUROFUNG)-RELATED"/>
    <property type="match status" value="1"/>
</dbReference>
<comment type="similarity">
    <text evidence="1 7">Belongs to the cytochrome P450 family.</text>
</comment>
<protein>
    <submittedName>
        <fullName evidence="8">Cytochrome</fullName>
    </submittedName>
</protein>
<evidence type="ECO:0000256" key="4">
    <source>
        <dbReference type="ARBA" id="ARBA00023002"/>
    </source>
</evidence>
<evidence type="ECO:0000256" key="3">
    <source>
        <dbReference type="ARBA" id="ARBA00022723"/>
    </source>
</evidence>
<dbReference type="InterPro" id="IPR002397">
    <property type="entry name" value="Cyt_P450_B"/>
</dbReference>
<dbReference type="Gene3D" id="1.10.630.10">
    <property type="entry name" value="Cytochrome P450"/>
    <property type="match status" value="1"/>
</dbReference>
<gene>
    <name evidence="8" type="ORF">BU204_17610</name>
</gene>
<dbReference type="InterPro" id="IPR001128">
    <property type="entry name" value="Cyt_P450"/>
</dbReference>
<comment type="caution">
    <text evidence="8">The sequence shown here is derived from an EMBL/GenBank/DDBJ whole genome shotgun (WGS) entry which is preliminary data.</text>
</comment>
<proteinExistence type="inferred from homology"/>
<keyword evidence="6 7" id="KW-0503">Monooxygenase</keyword>
<dbReference type="GO" id="GO:0016705">
    <property type="term" value="F:oxidoreductase activity, acting on paired donors, with incorporation or reduction of molecular oxygen"/>
    <property type="evidence" value="ECO:0007669"/>
    <property type="project" value="InterPro"/>
</dbReference>
<dbReference type="STRING" id="1912961.BU204_17610"/>
<dbReference type="GO" id="GO:0020037">
    <property type="term" value="F:heme binding"/>
    <property type="evidence" value="ECO:0007669"/>
    <property type="project" value="InterPro"/>
</dbReference>
<evidence type="ECO:0000256" key="1">
    <source>
        <dbReference type="ARBA" id="ARBA00010617"/>
    </source>
</evidence>
<keyword evidence="9" id="KW-1185">Reference proteome</keyword>
<keyword evidence="3 7" id="KW-0479">Metal-binding</keyword>
<dbReference type="Proteomes" id="UP000185596">
    <property type="component" value="Unassembled WGS sequence"/>
</dbReference>
<dbReference type="Pfam" id="PF00067">
    <property type="entry name" value="p450"/>
    <property type="match status" value="1"/>
</dbReference>
<dbReference type="RefSeq" id="WP_075126783.1">
    <property type="nucleotide sequence ID" value="NZ_MSIE01000031.1"/>
</dbReference>